<evidence type="ECO:0000256" key="4">
    <source>
        <dbReference type="SAM" id="MobiDB-lite"/>
    </source>
</evidence>
<keyword evidence="3" id="KW-0862">Zinc</keyword>
<gene>
    <name evidence="5" type="primary">WBGene00093429</name>
</gene>
<keyword evidence="2" id="KW-0863">Zinc-finger</keyword>
<feature type="compositionally biased region" description="Basic and acidic residues" evidence="4">
    <location>
        <begin position="253"/>
        <end position="262"/>
    </location>
</feature>
<dbReference type="AlphaFoldDB" id="A0A2A6B2W3"/>
<feature type="region of interest" description="Disordered" evidence="4">
    <location>
        <begin position="1"/>
        <end position="55"/>
    </location>
</feature>
<dbReference type="OrthoDB" id="8062037at2759"/>
<feature type="compositionally biased region" description="Low complexity" evidence="4">
    <location>
        <begin position="766"/>
        <end position="788"/>
    </location>
</feature>
<name>A0A2A6B2W3_PRIPA</name>
<evidence type="ECO:0000313" key="5">
    <source>
        <dbReference type="EnsemblMetazoa" id="PPA03875.1"/>
    </source>
</evidence>
<sequence length="884" mass="96849">MSDEDRAAEENMKKENEESSEGKKDADKDQLASNQDDGMEQGSSAQPDDPSANECAFCLDNMASDDEVIPQGCPHVSHKKCLLRWLKTSRACQNCRAPITKLKMKKSGKNVALPKLDEPKPGDFHYVEPPLPNDEEFLNAPITTSEDEEDEDFELDDNDGRRRGRRRIPTEFEPILVIQNPRYGGGYGMPRRRRLPDRSRGSPSPRDDMISSMADFISGRVGSTRSRGRGGARVQSVASPAPRGRASRRRRHDGTVVDHYVLEDSDDDEDVDVEAVEEDEPSMRQGDTATRRSARPRAVPWTARQTSSSSRRRPIQGGRWELVCDESEEEEAQSASAQDSDNDEETTNRRAQRRQQSRGRRNDRFAIVSSESEEEDVHEDVVGDEDEEEEATESSEDSNTGTEEGEGDSMEEDSELDESVLEDQPSSSRQMAPIVRKTRGAKKKGTKKKRKTTKKTTKKRKTTKRKKTKRVSKKKGRKQTTAEDASELRRRIDATRLSLNGAGIEPLTDDNEPPVKRRASLPNPTPSAAPADPTDLLGSILSEQVVAHAPGRYLEQRDGRLVPGERFGRHLDRLHRRGVPVDGVDAAHQSSSSASSAPPAPVRSTAKVTLAEDGPRLVPLSTGPRLPPPPPSSSGLSSRLRDAKIKTPSPPGDESASSRPPLILSSAIAGTSRQRDTPVISLSRGSDGVFRPSSNYSNGGGSASTENGTSGSRQGTTSGSTHGTTTASSSRPGVTSDSKHDTASGSRKDHRPEEDRKKHSSKSHRSSGSSSHGVSSSSHHVPSLSSSSFSYGSSASSYGLPAIYAQTQAQIIERQNRERFATLRRLSNEVTNEEVAAGRITACEQQGITTRVSLHMLRMLVIEEEKAGLFRDTSPYVLWLSTHN</sequence>
<keyword evidence="6" id="KW-1185">Reference proteome</keyword>
<reference evidence="6" key="1">
    <citation type="journal article" date="2008" name="Nat. Genet.">
        <title>The Pristionchus pacificus genome provides a unique perspective on nematode lifestyle and parasitism.</title>
        <authorList>
            <person name="Dieterich C."/>
            <person name="Clifton S.W."/>
            <person name="Schuster L.N."/>
            <person name="Chinwalla A."/>
            <person name="Delehaunty K."/>
            <person name="Dinkelacker I."/>
            <person name="Fulton L."/>
            <person name="Fulton R."/>
            <person name="Godfrey J."/>
            <person name="Minx P."/>
            <person name="Mitreva M."/>
            <person name="Roeseler W."/>
            <person name="Tian H."/>
            <person name="Witte H."/>
            <person name="Yang S.P."/>
            <person name="Wilson R.K."/>
            <person name="Sommer R.J."/>
        </authorList>
    </citation>
    <scope>NUCLEOTIDE SEQUENCE [LARGE SCALE GENOMIC DNA]</scope>
    <source>
        <strain evidence="6">PS312</strain>
    </source>
</reference>
<feature type="compositionally biased region" description="Acidic residues" evidence="4">
    <location>
        <begin position="323"/>
        <end position="332"/>
    </location>
</feature>
<feature type="compositionally biased region" description="Low complexity" evidence="4">
    <location>
        <begin position="708"/>
        <end position="730"/>
    </location>
</feature>
<dbReference type="PANTHER" id="PTHR45969">
    <property type="entry name" value="RING ZINC FINGER PROTEIN-RELATED"/>
    <property type="match status" value="1"/>
</dbReference>
<evidence type="ECO:0000313" key="6">
    <source>
        <dbReference type="Proteomes" id="UP000005239"/>
    </source>
</evidence>
<feature type="compositionally biased region" description="Basic and acidic residues" evidence="4">
    <location>
        <begin position="196"/>
        <end position="209"/>
    </location>
</feature>
<evidence type="ECO:0000256" key="2">
    <source>
        <dbReference type="ARBA" id="ARBA00022771"/>
    </source>
</evidence>
<feature type="compositionally biased region" description="Basic residues" evidence="4">
    <location>
        <begin position="350"/>
        <end position="361"/>
    </location>
</feature>
<feature type="compositionally biased region" description="Acidic residues" evidence="4">
    <location>
        <begin position="371"/>
        <end position="396"/>
    </location>
</feature>
<reference evidence="5" key="2">
    <citation type="submission" date="2022-06" db="UniProtKB">
        <authorList>
            <consortium name="EnsemblMetazoa"/>
        </authorList>
    </citation>
    <scope>IDENTIFICATION</scope>
    <source>
        <strain evidence="5">PS312</strain>
    </source>
</reference>
<accession>A0A2A6B2W3</accession>
<dbReference type="GO" id="GO:0016567">
    <property type="term" value="P:protein ubiquitination"/>
    <property type="evidence" value="ECO:0000318"/>
    <property type="project" value="GO_Central"/>
</dbReference>
<feature type="region of interest" description="Disordered" evidence="4">
    <location>
        <begin position="569"/>
        <end position="788"/>
    </location>
</feature>
<dbReference type="GO" id="GO:0008270">
    <property type="term" value="F:zinc ion binding"/>
    <property type="evidence" value="ECO:0007669"/>
    <property type="project" value="UniProtKB-KW"/>
</dbReference>
<accession>A0A8R1U426</accession>
<feature type="compositionally biased region" description="Acidic residues" evidence="4">
    <location>
        <begin position="145"/>
        <end position="157"/>
    </location>
</feature>
<feature type="compositionally biased region" description="Basic and acidic residues" evidence="4">
    <location>
        <begin position="1"/>
        <end position="30"/>
    </location>
</feature>
<feature type="compositionally biased region" description="Low complexity" evidence="4">
    <location>
        <begin position="526"/>
        <end position="535"/>
    </location>
</feature>
<feature type="compositionally biased region" description="Basic residues" evidence="4">
    <location>
        <begin position="436"/>
        <end position="478"/>
    </location>
</feature>
<dbReference type="Pfam" id="PF13639">
    <property type="entry name" value="zf-RING_2"/>
    <property type="match status" value="1"/>
</dbReference>
<dbReference type="GO" id="GO:0061630">
    <property type="term" value="F:ubiquitin protein ligase activity"/>
    <property type="evidence" value="ECO:0000318"/>
    <property type="project" value="GO_Central"/>
</dbReference>
<protein>
    <submittedName>
        <fullName evidence="5">RING-type domain-containing protein</fullName>
    </submittedName>
</protein>
<dbReference type="PANTHER" id="PTHR45969:SF69">
    <property type="entry name" value="FINGER DOMAIN PROTEIN, PUTATIVE (AFU_ORTHOLOGUE AFUA_3G12190)-RELATED"/>
    <property type="match status" value="1"/>
</dbReference>
<dbReference type="SUPFAM" id="SSF57850">
    <property type="entry name" value="RING/U-box"/>
    <property type="match status" value="1"/>
</dbReference>
<feature type="region of interest" description="Disordered" evidence="4">
    <location>
        <begin position="142"/>
        <end position="537"/>
    </location>
</feature>
<keyword evidence="1" id="KW-0479">Metal-binding</keyword>
<dbReference type="Gene3D" id="3.30.40.10">
    <property type="entry name" value="Zinc/RING finger domain, C3HC4 (zinc finger)"/>
    <property type="match status" value="1"/>
</dbReference>
<dbReference type="PROSITE" id="PS50089">
    <property type="entry name" value="ZF_RING_2"/>
    <property type="match status" value="1"/>
</dbReference>
<dbReference type="EnsemblMetazoa" id="PPA03875.1">
    <property type="protein sequence ID" value="PPA03875.1"/>
    <property type="gene ID" value="WBGene00093429"/>
</dbReference>
<feature type="compositionally biased region" description="Acidic residues" evidence="4">
    <location>
        <begin position="263"/>
        <end position="280"/>
    </location>
</feature>
<proteinExistence type="predicted"/>
<dbReference type="InterPro" id="IPR001841">
    <property type="entry name" value="Znf_RING"/>
</dbReference>
<evidence type="ECO:0000256" key="3">
    <source>
        <dbReference type="ARBA" id="ARBA00022833"/>
    </source>
</evidence>
<feature type="compositionally biased region" description="Acidic residues" evidence="4">
    <location>
        <begin position="403"/>
        <end position="421"/>
    </location>
</feature>
<evidence type="ECO:0000256" key="1">
    <source>
        <dbReference type="ARBA" id="ARBA00022723"/>
    </source>
</evidence>
<feature type="compositionally biased region" description="Polar residues" evidence="4">
    <location>
        <begin position="31"/>
        <end position="46"/>
    </location>
</feature>
<dbReference type="InterPro" id="IPR013083">
    <property type="entry name" value="Znf_RING/FYVE/PHD"/>
</dbReference>
<feature type="compositionally biased region" description="Basic and acidic residues" evidence="4">
    <location>
        <begin position="737"/>
        <end position="757"/>
    </location>
</feature>
<dbReference type="Proteomes" id="UP000005239">
    <property type="component" value="Unassembled WGS sequence"/>
</dbReference>
<organism evidence="5 6">
    <name type="scientific">Pristionchus pacificus</name>
    <name type="common">Parasitic nematode worm</name>
    <dbReference type="NCBI Taxonomy" id="54126"/>
    <lineage>
        <taxon>Eukaryota</taxon>
        <taxon>Metazoa</taxon>
        <taxon>Ecdysozoa</taxon>
        <taxon>Nematoda</taxon>
        <taxon>Chromadorea</taxon>
        <taxon>Rhabditida</taxon>
        <taxon>Rhabditina</taxon>
        <taxon>Diplogasteromorpha</taxon>
        <taxon>Diplogasteroidea</taxon>
        <taxon>Neodiplogasteridae</taxon>
        <taxon>Pristionchus</taxon>
    </lineage>
</organism>